<evidence type="ECO:0000313" key="2">
    <source>
        <dbReference type="EMBL" id="KAK7073373.1"/>
    </source>
</evidence>
<keyword evidence="3" id="KW-1185">Reference proteome</keyword>
<proteinExistence type="predicted"/>
<feature type="compositionally biased region" description="Polar residues" evidence="1">
    <location>
        <begin position="73"/>
        <end position="87"/>
    </location>
</feature>
<dbReference type="AlphaFoldDB" id="A0AAN9A383"/>
<feature type="compositionally biased region" description="Acidic residues" evidence="1">
    <location>
        <begin position="154"/>
        <end position="167"/>
    </location>
</feature>
<comment type="caution">
    <text evidence="2">The sequence shown here is derived from an EMBL/GenBank/DDBJ whole genome shotgun (WGS) entry which is preliminary data.</text>
</comment>
<evidence type="ECO:0000256" key="1">
    <source>
        <dbReference type="SAM" id="MobiDB-lite"/>
    </source>
</evidence>
<dbReference type="EMBL" id="JAXCGZ010013212">
    <property type="protein sequence ID" value="KAK7073373.1"/>
    <property type="molecule type" value="Genomic_DNA"/>
</dbReference>
<reference evidence="2 3" key="1">
    <citation type="submission" date="2023-11" db="EMBL/GenBank/DDBJ databases">
        <title>Halocaridina rubra genome assembly.</title>
        <authorList>
            <person name="Smith C."/>
        </authorList>
    </citation>
    <scope>NUCLEOTIDE SEQUENCE [LARGE SCALE GENOMIC DNA]</scope>
    <source>
        <strain evidence="2">EP-1</strain>
        <tissue evidence="2">Whole</tissue>
    </source>
</reference>
<evidence type="ECO:0000313" key="3">
    <source>
        <dbReference type="Proteomes" id="UP001381693"/>
    </source>
</evidence>
<protein>
    <submittedName>
        <fullName evidence="2">Uncharacterized protein</fullName>
    </submittedName>
</protein>
<sequence>MSAVGSVIEDITVITAHLLTNTKKVYETSYIEETTLHSCYKAPADLPACIDPAEARFIPQVTTQLPKMDDFSEGTSSKLSPSVEPSFSENKAVDNSAAAQARAIGLFTWVTSTVTLTSVTAVVPHPDQTVTVTWEGCSPSTLPLTLEECTSSDGIDEGMDGTSDENGESGMDGSGDYEIPTSYPSYRTLEEIE</sequence>
<gene>
    <name evidence="2" type="ORF">SK128_016703</name>
</gene>
<accession>A0AAN9A383</accession>
<organism evidence="2 3">
    <name type="scientific">Halocaridina rubra</name>
    <name type="common">Hawaiian red shrimp</name>
    <dbReference type="NCBI Taxonomy" id="373956"/>
    <lineage>
        <taxon>Eukaryota</taxon>
        <taxon>Metazoa</taxon>
        <taxon>Ecdysozoa</taxon>
        <taxon>Arthropoda</taxon>
        <taxon>Crustacea</taxon>
        <taxon>Multicrustacea</taxon>
        <taxon>Malacostraca</taxon>
        <taxon>Eumalacostraca</taxon>
        <taxon>Eucarida</taxon>
        <taxon>Decapoda</taxon>
        <taxon>Pleocyemata</taxon>
        <taxon>Caridea</taxon>
        <taxon>Atyoidea</taxon>
        <taxon>Atyidae</taxon>
        <taxon>Halocaridina</taxon>
    </lineage>
</organism>
<feature type="region of interest" description="Disordered" evidence="1">
    <location>
        <begin position="67"/>
        <end position="87"/>
    </location>
</feature>
<dbReference type="Proteomes" id="UP001381693">
    <property type="component" value="Unassembled WGS sequence"/>
</dbReference>
<feature type="region of interest" description="Disordered" evidence="1">
    <location>
        <begin position="153"/>
        <end position="193"/>
    </location>
</feature>
<name>A0AAN9A383_HALRR</name>